<evidence type="ECO:0008006" key="4">
    <source>
        <dbReference type="Google" id="ProtNLM"/>
    </source>
</evidence>
<evidence type="ECO:0000313" key="3">
    <source>
        <dbReference type="Proteomes" id="UP001484239"/>
    </source>
</evidence>
<proteinExistence type="predicted"/>
<dbReference type="EMBL" id="JBBHLI010000001">
    <property type="protein sequence ID" value="MEK9499804.1"/>
    <property type="molecule type" value="Genomic_DNA"/>
</dbReference>
<name>A0ABU9E6V8_9BACT</name>
<comment type="caution">
    <text evidence="2">The sequence shown here is derived from an EMBL/GenBank/DDBJ whole genome shotgun (WGS) entry which is preliminary data.</text>
</comment>
<keyword evidence="1" id="KW-0732">Signal</keyword>
<evidence type="ECO:0000313" key="2">
    <source>
        <dbReference type="EMBL" id="MEK9499804.1"/>
    </source>
</evidence>
<feature type="chain" id="PRO_5046473926" description="DUF4390 domain-containing protein" evidence="1">
    <location>
        <begin position="25"/>
        <end position="209"/>
    </location>
</feature>
<dbReference type="RefSeq" id="WP_405278130.1">
    <property type="nucleotide sequence ID" value="NZ_JBBHLI010000001.1"/>
</dbReference>
<dbReference type="Proteomes" id="UP001484239">
    <property type="component" value="Unassembled WGS sequence"/>
</dbReference>
<keyword evidence="3" id="KW-1185">Reference proteome</keyword>
<sequence>MRRFLLLTILASGLALGLPSGVSAQDETWISVVPETGAARVEVGALLDDRALANAMHEGLPLRIGVSVELWADRFFDSEEGREEWKASVVYDPVTLDYEVQVGDRDPARLRSLTQVREHLQRAFVLMLRPHRAGRYYYLATVEMATLSLSDLDELRRWLSGDLASGTQGDSEGAVTRGVRRLFVRALGLPTRRLRLRTDAFDFEGAPSN</sequence>
<reference evidence="2 3" key="1">
    <citation type="submission" date="2024-02" db="EMBL/GenBank/DDBJ databases">
        <title>A novel Gemmatimonadota bacterium.</title>
        <authorList>
            <person name="Du Z.-J."/>
            <person name="Ye Y.-Q."/>
        </authorList>
    </citation>
    <scope>NUCLEOTIDE SEQUENCE [LARGE SCALE GENOMIC DNA]</scope>
    <source>
        <strain evidence="2 3">DH-20</strain>
    </source>
</reference>
<organism evidence="2 3">
    <name type="scientific">Gaopeijia maritima</name>
    <dbReference type="NCBI Taxonomy" id="3119007"/>
    <lineage>
        <taxon>Bacteria</taxon>
        <taxon>Pseudomonadati</taxon>
        <taxon>Gemmatimonadota</taxon>
        <taxon>Longimicrobiia</taxon>
        <taxon>Gaopeijiales</taxon>
        <taxon>Gaopeijiaceae</taxon>
        <taxon>Gaopeijia</taxon>
    </lineage>
</organism>
<gene>
    <name evidence="2" type="ORF">WI372_02260</name>
</gene>
<feature type="signal peptide" evidence="1">
    <location>
        <begin position="1"/>
        <end position="24"/>
    </location>
</feature>
<protein>
    <recommendedName>
        <fullName evidence="4">DUF4390 domain-containing protein</fullName>
    </recommendedName>
</protein>
<evidence type="ECO:0000256" key="1">
    <source>
        <dbReference type="SAM" id="SignalP"/>
    </source>
</evidence>
<accession>A0ABU9E6V8</accession>